<dbReference type="PANTHER" id="PTHR37947:SF2">
    <property type="entry name" value="VON WILLEBRAND FACTOR TYPE A"/>
    <property type="match status" value="1"/>
</dbReference>
<accession>A0AAW6U405</accession>
<dbReference type="Gene3D" id="3.40.50.410">
    <property type="entry name" value="von Willebrand factor, type A domain"/>
    <property type="match status" value="1"/>
</dbReference>
<gene>
    <name evidence="3" type="ORF">QJ522_21385</name>
</gene>
<dbReference type="RefSeq" id="WP_349247040.1">
    <property type="nucleotide sequence ID" value="NZ_JASCXX010000043.1"/>
</dbReference>
<dbReference type="Pfam" id="PF00092">
    <property type="entry name" value="VWA"/>
    <property type="match status" value="1"/>
</dbReference>
<keyword evidence="1" id="KW-0472">Membrane</keyword>
<organism evidence="3 4">
    <name type="scientific">Anaerobaca lacustris</name>
    <dbReference type="NCBI Taxonomy" id="3044600"/>
    <lineage>
        <taxon>Bacteria</taxon>
        <taxon>Pseudomonadati</taxon>
        <taxon>Planctomycetota</taxon>
        <taxon>Phycisphaerae</taxon>
        <taxon>Sedimentisphaerales</taxon>
        <taxon>Anaerobacaceae</taxon>
        <taxon>Anaerobaca</taxon>
    </lineage>
</organism>
<name>A0AAW6U405_9BACT</name>
<dbReference type="InterPro" id="IPR010768">
    <property type="entry name" value="GATase1-like"/>
</dbReference>
<dbReference type="SUPFAM" id="SSF52317">
    <property type="entry name" value="Class I glutamine amidotransferase-like"/>
    <property type="match status" value="1"/>
</dbReference>
<keyword evidence="1" id="KW-0812">Transmembrane</keyword>
<evidence type="ECO:0000259" key="2">
    <source>
        <dbReference type="PROSITE" id="PS50234"/>
    </source>
</evidence>
<dbReference type="PROSITE" id="PS50234">
    <property type="entry name" value="VWFA"/>
    <property type="match status" value="1"/>
</dbReference>
<dbReference type="InterPro" id="IPR002035">
    <property type="entry name" value="VWF_A"/>
</dbReference>
<comment type="caution">
    <text evidence="3">The sequence shown here is derived from an EMBL/GenBank/DDBJ whole genome shotgun (WGS) entry which is preliminary data.</text>
</comment>
<dbReference type="InterPro" id="IPR029062">
    <property type="entry name" value="Class_I_gatase-like"/>
</dbReference>
<dbReference type="Gene3D" id="3.40.50.880">
    <property type="match status" value="2"/>
</dbReference>
<dbReference type="PANTHER" id="PTHR37947">
    <property type="entry name" value="BLL2462 PROTEIN"/>
    <property type="match status" value="1"/>
</dbReference>
<protein>
    <submittedName>
        <fullName evidence="3">VWA domain-containing protein</fullName>
    </submittedName>
</protein>
<dbReference type="Pfam" id="PF13768">
    <property type="entry name" value="VWA_3"/>
    <property type="match status" value="1"/>
</dbReference>
<dbReference type="SUPFAM" id="SSF53300">
    <property type="entry name" value="vWA-like"/>
    <property type="match status" value="2"/>
</dbReference>
<dbReference type="Proteomes" id="UP001431776">
    <property type="component" value="Unassembled WGS sequence"/>
</dbReference>
<sequence>MEVASFKPFWWLIVLLPMLVALRLSLVDRPKRLKYASIALRGAAIVLLVLALCRPFIGFGSDAVHVAFLLDVSESVDLRSTREAVDTIQGCIDQLHASDSWSLFLVANGVMYFERTEDAARDLDTWLQTAPDDDFRSASKLADALSTARLCFPADKARRIVLFSDGRPTHADMTDVLALLGKERIDLRMHELSGLQAAEACVRSIEPSTTKAFAGEVVRMTVKVRANQPMPAVLTILNRAVVVTRKELQLDSDGDNVVHLDIPMTTSGATHWTAELNAERDHFLINNKATSTVSVGGKPRILILHGTPREMRPFCKAMDEQGFETDLRDTHGLPGDLVSLLAFDAVILADIAATDLSPRQMALLKRYVVDFGGGLAMFGSDNSFGLGGYHNTPVEEVLPLISRYEKAKQQPSVAMVLVIDKSGSMQGMPIELARQAAKATVDLLGTQDQIGVVGFDGQAFVVSPMRRTAEADAVKSAIDTLASGGGTAMYPGIDAAFQMLQGVVTQIKHVIVLSDGQSQPADHQALVSDMAAAGITVSTVALGHADRALLASLAEIGKGRYYETADPANIPQIFTKETMETSRSAVKEDVFNLVRTSDHPLFAGLGSADLPVVFGYVMATAKPATQLLLVAHSGDPVMAVSRYGLGSTLAYTSDVTAKWGSQWLAWNQFGRFWSQALRGILRRESTDGLHLRQSRDDDRWTIDITRLDPSGEPVKGVEFKGQTVDETDTVNSVSVEEIGLGRYRAVVPVGDSETLSLRLDDPHDDKMAILHFNKPYPAEYDLAGQIAPALQGLSRLDGNAVREDIIPTKICKPVSHLCHLLALTAMLAGLLLRRI</sequence>
<dbReference type="AlphaFoldDB" id="A0AAW6U405"/>
<feature type="transmembrane region" description="Helical" evidence="1">
    <location>
        <begin position="6"/>
        <end position="26"/>
    </location>
</feature>
<dbReference type="SMART" id="SM00327">
    <property type="entry name" value="VWA"/>
    <property type="match status" value="1"/>
</dbReference>
<keyword evidence="4" id="KW-1185">Reference proteome</keyword>
<feature type="domain" description="VWFA" evidence="2">
    <location>
        <begin position="414"/>
        <end position="594"/>
    </location>
</feature>
<reference evidence="3" key="1">
    <citation type="submission" date="2023-05" db="EMBL/GenBank/DDBJ databases">
        <title>Anaerotaeda fermentans gen. nov., sp. nov., a novel anaerobic planctomycete of the new family within the order Sedimentisphaerales isolated from Taman Peninsula, Russia.</title>
        <authorList>
            <person name="Khomyakova M.A."/>
            <person name="Merkel A.Y."/>
            <person name="Slobodkin A.I."/>
        </authorList>
    </citation>
    <scope>NUCLEOTIDE SEQUENCE</scope>
    <source>
        <strain evidence="3">M17dextr</strain>
    </source>
</reference>
<keyword evidence="1" id="KW-1133">Transmembrane helix</keyword>
<evidence type="ECO:0000256" key="1">
    <source>
        <dbReference type="SAM" id="Phobius"/>
    </source>
</evidence>
<dbReference type="InterPro" id="IPR036465">
    <property type="entry name" value="vWFA_dom_sf"/>
</dbReference>
<evidence type="ECO:0000313" key="4">
    <source>
        <dbReference type="Proteomes" id="UP001431776"/>
    </source>
</evidence>
<dbReference type="Pfam" id="PF07090">
    <property type="entry name" value="GATase1_like"/>
    <property type="match status" value="1"/>
</dbReference>
<proteinExistence type="predicted"/>
<evidence type="ECO:0000313" key="3">
    <source>
        <dbReference type="EMBL" id="MDI6451630.1"/>
    </source>
</evidence>
<dbReference type="EMBL" id="JASCXX010000043">
    <property type="protein sequence ID" value="MDI6451630.1"/>
    <property type="molecule type" value="Genomic_DNA"/>
</dbReference>
<feature type="transmembrane region" description="Helical" evidence="1">
    <location>
        <begin position="38"/>
        <end position="57"/>
    </location>
</feature>